<dbReference type="GO" id="GO:0051087">
    <property type="term" value="F:protein-folding chaperone binding"/>
    <property type="evidence" value="ECO:0007669"/>
    <property type="project" value="TreeGrafter"/>
</dbReference>
<dbReference type="InterPro" id="IPR008978">
    <property type="entry name" value="HSP20-like_chaperone"/>
</dbReference>
<feature type="region of interest" description="Disordered" evidence="1">
    <location>
        <begin position="1"/>
        <end position="21"/>
    </location>
</feature>
<dbReference type="GO" id="GO:0005829">
    <property type="term" value="C:cytosol"/>
    <property type="evidence" value="ECO:0007669"/>
    <property type="project" value="TreeGrafter"/>
</dbReference>
<dbReference type="Proteomes" id="UP000023758">
    <property type="component" value="Unassembled WGS sequence"/>
</dbReference>
<reference evidence="2" key="1">
    <citation type="submission" date="2014-02" db="EMBL/GenBank/DDBJ databases">
        <title>The Genome Sequence of Trichophyton rubrum (morphotype fischeri) CBS 288.86.</title>
        <authorList>
            <consortium name="The Broad Institute Genomics Platform"/>
            <person name="Cuomo C.A."/>
            <person name="White T.C."/>
            <person name="Graser Y."/>
            <person name="Martinez-Rossi N."/>
            <person name="Heitman J."/>
            <person name="Young S.K."/>
            <person name="Zeng Q."/>
            <person name="Gargeya S."/>
            <person name="Abouelleil A."/>
            <person name="Alvarado L."/>
            <person name="Chapman S.B."/>
            <person name="Gainer-Dewar J."/>
            <person name="Goldberg J."/>
            <person name="Griggs A."/>
            <person name="Gujja S."/>
            <person name="Hansen M."/>
            <person name="Howarth C."/>
            <person name="Imamovic A."/>
            <person name="Larimer J."/>
            <person name="Martinez D."/>
            <person name="Murphy C."/>
            <person name="Pearson M.D."/>
            <person name="Persinoti G."/>
            <person name="Poon T."/>
            <person name="Priest M."/>
            <person name="Roberts A.D."/>
            <person name="Saif S."/>
            <person name="Shea T.D."/>
            <person name="Sykes S.N."/>
            <person name="Wortman J."/>
            <person name="Nusbaum C."/>
            <person name="Birren B."/>
        </authorList>
    </citation>
    <scope>NUCLEOTIDE SEQUENCE [LARGE SCALE GENOMIC DNA]</scope>
    <source>
        <strain evidence="2">CBS 288.86</strain>
    </source>
</reference>
<dbReference type="GO" id="GO:0005634">
    <property type="term" value="C:nucleus"/>
    <property type="evidence" value="ECO:0007669"/>
    <property type="project" value="TreeGrafter"/>
</dbReference>
<evidence type="ECO:0000313" key="2">
    <source>
        <dbReference type="EMBL" id="EZF47291.1"/>
    </source>
</evidence>
<accession>A0A022VMT2</accession>
<dbReference type="GO" id="GO:0051879">
    <property type="term" value="F:Hsp90 protein binding"/>
    <property type="evidence" value="ECO:0007669"/>
    <property type="project" value="InterPro"/>
</dbReference>
<proteinExistence type="predicted"/>
<dbReference type="GO" id="GO:0051131">
    <property type="term" value="P:chaperone-mediated protein complex assembly"/>
    <property type="evidence" value="ECO:0007669"/>
    <property type="project" value="TreeGrafter"/>
</dbReference>
<dbReference type="EMBL" id="KK207947">
    <property type="protein sequence ID" value="EZF47291.1"/>
    <property type="molecule type" value="Genomic_DNA"/>
</dbReference>
<feature type="compositionally biased region" description="Gly residues" evidence="1">
    <location>
        <begin position="203"/>
        <end position="214"/>
    </location>
</feature>
<dbReference type="OrthoDB" id="1564555at2759"/>
<name>A0A022VMT2_TRIRU</name>
<dbReference type="PANTHER" id="PTHR22932">
    <property type="entry name" value="TELOMERASE-BINDING PROTEIN P23 HSP90 CO-CHAPERONE"/>
    <property type="match status" value="1"/>
</dbReference>
<feature type="region of interest" description="Disordered" evidence="1">
    <location>
        <begin position="33"/>
        <end position="73"/>
    </location>
</feature>
<dbReference type="AlphaFoldDB" id="A0A022VMT2"/>
<dbReference type="HOGENOM" id="CLU_078883_0_0_1"/>
<feature type="compositionally biased region" description="Basic and acidic residues" evidence="1">
    <location>
        <begin position="241"/>
        <end position="255"/>
    </location>
</feature>
<dbReference type="Gene3D" id="2.60.40.790">
    <property type="match status" value="1"/>
</dbReference>
<dbReference type="InterPro" id="IPR045250">
    <property type="entry name" value="p23-like"/>
</dbReference>
<gene>
    <name evidence="2" type="ORF">H103_08864</name>
</gene>
<evidence type="ECO:0000256" key="1">
    <source>
        <dbReference type="SAM" id="MobiDB-lite"/>
    </source>
</evidence>
<evidence type="ECO:0008006" key="3">
    <source>
        <dbReference type="Google" id="ProtNLM"/>
    </source>
</evidence>
<feature type="region of interest" description="Disordered" evidence="1">
    <location>
        <begin position="203"/>
        <end position="255"/>
    </location>
</feature>
<sequence length="255" mass="27578">MANPEITWWQRSSDSDPKRNTIGLRFWVPSLGTKEASKKSDSTDTVQKDANLGIPSKDDSTSAHPAQAEGKIETDASDEKIFHGPGGSRVVVTPTTISFKGYSTVKHTLYDVELKLAREVDPGSATCVIGEGLSTTTVEVNKKELDASYWKTLVETKKLGYLRTDFDMWRDEDEQEPVKEDFGPTSLEYEDALGQFAGMEGMGMGAAGGMGLGGDEQAQTGDDDSEMPGLESGEGTDEEKGDTPSTDKPKIEVLP</sequence>
<protein>
    <recommendedName>
        <fullName evidence="3">CS domain-containing protein</fullName>
    </recommendedName>
</protein>
<organism evidence="2">
    <name type="scientific">Trichophyton rubrum CBS 288.86</name>
    <dbReference type="NCBI Taxonomy" id="1215330"/>
    <lineage>
        <taxon>Eukaryota</taxon>
        <taxon>Fungi</taxon>
        <taxon>Dikarya</taxon>
        <taxon>Ascomycota</taxon>
        <taxon>Pezizomycotina</taxon>
        <taxon>Eurotiomycetes</taxon>
        <taxon>Eurotiomycetidae</taxon>
        <taxon>Onygenales</taxon>
        <taxon>Arthrodermataceae</taxon>
        <taxon>Trichophyton</taxon>
    </lineage>
</organism>
<dbReference type="PANTHER" id="PTHR22932:SF1">
    <property type="entry name" value="CO-CHAPERONE PROTEIN DAF-41"/>
    <property type="match status" value="1"/>
</dbReference>
<dbReference type="GO" id="GO:0006457">
    <property type="term" value="P:protein folding"/>
    <property type="evidence" value="ECO:0007669"/>
    <property type="project" value="TreeGrafter"/>
</dbReference>
<dbReference type="SUPFAM" id="SSF49764">
    <property type="entry name" value="HSP20-like chaperones"/>
    <property type="match status" value="1"/>
</dbReference>